<keyword evidence="2" id="KW-1185">Reference proteome</keyword>
<reference evidence="1 2" key="1">
    <citation type="journal article" date="2015" name="Proc. Natl. Acad. Sci. U.S.A.">
        <title>The resurrection genome of Boea hygrometrica: A blueprint for survival of dehydration.</title>
        <authorList>
            <person name="Xiao L."/>
            <person name="Yang G."/>
            <person name="Zhang L."/>
            <person name="Yang X."/>
            <person name="Zhao S."/>
            <person name="Ji Z."/>
            <person name="Zhou Q."/>
            <person name="Hu M."/>
            <person name="Wang Y."/>
            <person name="Chen M."/>
            <person name="Xu Y."/>
            <person name="Jin H."/>
            <person name="Xiao X."/>
            <person name="Hu G."/>
            <person name="Bao F."/>
            <person name="Hu Y."/>
            <person name="Wan P."/>
            <person name="Li L."/>
            <person name="Deng X."/>
            <person name="Kuang T."/>
            <person name="Xiang C."/>
            <person name="Zhu J.K."/>
            <person name="Oliver M.J."/>
            <person name="He Y."/>
        </authorList>
    </citation>
    <scope>NUCLEOTIDE SEQUENCE [LARGE SCALE GENOMIC DNA]</scope>
    <source>
        <strain evidence="2">cv. XS01</strain>
    </source>
</reference>
<accession>A0A2Z7D0W2</accession>
<dbReference type="EMBL" id="KQ992335">
    <property type="protein sequence ID" value="KZV50776.1"/>
    <property type="molecule type" value="Genomic_DNA"/>
</dbReference>
<protein>
    <submittedName>
        <fullName evidence="1">Uncharacterized protein</fullName>
    </submittedName>
</protein>
<sequence length="89" mass="9727">MISSGLLVQADEGTLLPVVDLIDESTAAYREEPVFFVIPVGARRQSPARLVAGRYVRRAWRDSARPCAARYVAAATVRRSSDSDATAEF</sequence>
<gene>
    <name evidence="1" type="ORF">F511_12020</name>
</gene>
<name>A0A2Z7D0W2_9LAMI</name>
<evidence type="ECO:0000313" key="1">
    <source>
        <dbReference type="EMBL" id="KZV50776.1"/>
    </source>
</evidence>
<evidence type="ECO:0000313" key="2">
    <source>
        <dbReference type="Proteomes" id="UP000250235"/>
    </source>
</evidence>
<dbReference type="Proteomes" id="UP000250235">
    <property type="component" value="Unassembled WGS sequence"/>
</dbReference>
<dbReference type="AlphaFoldDB" id="A0A2Z7D0W2"/>
<organism evidence="1 2">
    <name type="scientific">Dorcoceras hygrometricum</name>
    <dbReference type="NCBI Taxonomy" id="472368"/>
    <lineage>
        <taxon>Eukaryota</taxon>
        <taxon>Viridiplantae</taxon>
        <taxon>Streptophyta</taxon>
        <taxon>Embryophyta</taxon>
        <taxon>Tracheophyta</taxon>
        <taxon>Spermatophyta</taxon>
        <taxon>Magnoliopsida</taxon>
        <taxon>eudicotyledons</taxon>
        <taxon>Gunneridae</taxon>
        <taxon>Pentapetalae</taxon>
        <taxon>asterids</taxon>
        <taxon>lamiids</taxon>
        <taxon>Lamiales</taxon>
        <taxon>Gesneriaceae</taxon>
        <taxon>Didymocarpoideae</taxon>
        <taxon>Trichosporeae</taxon>
        <taxon>Loxocarpinae</taxon>
        <taxon>Dorcoceras</taxon>
    </lineage>
</organism>
<proteinExistence type="predicted"/>